<keyword evidence="2" id="KW-1185">Reference proteome</keyword>
<accession>A0A9K3GNQ7</accession>
<reference evidence="1 2" key="1">
    <citation type="journal article" date="2018" name="PLoS ONE">
        <title>The draft genome of Kipferlia bialata reveals reductive genome evolution in fornicate parasites.</title>
        <authorList>
            <person name="Tanifuji G."/>
            <person name="Takabayashi S."/>
            <person name="Kume K."/>
            <person name="Takagi M."/>
            <person name="Nakayama T."/>
            <person name="Kamikawa R."/>
            <person name="Inagaki Y."/>
            <person name="Hashimoto T."/>
        </authorList>
    </citation>
    <scope>NUCLEOTIDE SEQUENCE [LARGE SCALE GENOMIC DNA]</scope>
    <source>
        <strain evidence="1">NY0173</strain>
    </source>
</reference>
<gene>
    <name evidence="1" type="ORF">KIPB_011383</name>
</gene>
<dbReference type="Proteomes" id="UP000265618">
    <property type="component" value="Unassembled WGS sequence"/>
</dbReference>
<organism evidence="1 2">
    <name type="scientific">Kipferlia bialata</name>
    <dbReference type="NCBI Taxonomy" id="797122"/>
    <lineage>
        <taxon>Eukaryota</taxon>
        <taxon>Metamonada</taxon>
        <taxon>Carpediemonas-like organisms</taxon>
        <taxon>Kipferlia</taxon>
    </lineage>
</organism>
<protein>
    <submittedName>
        <fullName evidence="1">Uncharacterized protein</fullName>
    </submittedName>
</protein>
<dbReference type="AlphaFoldDB" id="A0A9K3GNQ7"/>
<evidence type="ECO:0000313" key="2">
    <source>
        <dbReference type="Proteomes" id="UP000265618"/>
    </source>
</evidence>
<proteinExistence type="predicted"/>
<dbReference type="EMBL" id="BDIP01004608">
    <property type="protein sequence ID" value="GIQ89010.1"/>
    <property type="molecule type" value="Genomic_DNA"/>
</dbReference>
<evidence type="ECO:0000313" key="1">
    <source>
        <dbReference type="EMBL" id="GIQ89010.1"/>
    </source>
</evidence>
<sequence length="277" mass="29483">MRYEEVPSGEYLVSPVRSSGSTFPGQRWIEIEFTTPTTVSHLSFLNHYTSRVCILAMGKGSSPSLPPSATPLADIALMESCHSAWDAENPHILCPTDLGTLVSTPVDKLCLVLVQPSPLWRPEEVALTHIRIFRACPIVHSAYGPPPRLVLAPPRALPPPTPVGVTIPTSTKGVSSKSVSSAVTRAVSSSAGAAYVFAPPPPDKENLSIPRPNIMTPPDLEPCTTASRYIQGILTEAGRLGVSVRRAMQAVPGGVSVSAYDNASPVMDLRDGRLMGE</sequence>
<name>A0A9K3GNQ7_9EUKA</name>
<comment type="caution">
    <text evidence="1">The sequence shown here is derived from an EMBL/GenBank/DDBJ whole genome shotgun (WGS) entry which is preliminary data.</text>
</comment>